<gene>
    <name evidence="1" type="ORF">PMG25_00740</name>
</gene>
<protein>
    <submittedName>
        <fullName evidence="1">Uncharacterized protein</fullName>
    </submittedName>
</protein>
<evidence type="ECO:0000313" key="2">
    <source>
        <dbReference type="Proteomes" id="UP001235849"/>
    </source>
</evidence>
<comment type="caution">
    <text evidence="1">The sequence shown here is derived from an EMBL/GenBank/DDBJ whole genome shotgun (WGS) entry which is preliminary data.</text>
</comment>
<proteinExistence type="predicted"/>
<accession>A0ABT7B0E4</accession>
<evidence type="ECO:0000313" key="1">
    <source>
        <dbReference type="EMBL" id="MDJ1172615.1"/>
    </source>
</evidence>
<dbReference type="RefSeq" id="WP_283764998.1">
    <property type="nucleotide sequence ID" value="NZ_JAQOSO010000002.1"/>
</dbReference>
<organism evidence="1 2">
    <name type="scientific">Roseofilum capinflatum BLCC-M114</name>
    <dbReference type="NCBI Taxonomy" id="3022440"/>
    <lineage>
        <taxon>Bacteria</taxon>
        <taxon>Bacillati</taxon>
        <taxon>Cyanobacteriota</taxon>
        <taxon>Cyanophyceae</taxon>
        <taxon>Desertifilales</taxon>
        <taxon>Desertifilaceae</taxon>
        <taxon>Roseofilum</taxon>
        <taxon>Roseofilum capinflatum</taxon>
    </lineage>
</organism>
<dbReference type="Proteomes" id="UP001235849">
    <property type="component" value="Unassembled WGS sequence"/>
</dbReference>
<dbReference type="EMBL" id="JAQOSO010000002">
    <property type="protein sequence ID" value="MDJ1172615.1"/>
    <property type="molecule type" value="Genomic_DNA"/>
</dbReference>
<sequence length="55" mass="6239">MPIAYSPFPIPHSLLPIPHSPFPIPHSPFPIPPNLNLFPLDNFPKIFQVDKLARD</sequence>
<reference evidence="1 2" key="1">
    <citation type="submission" date="2023-01" db="EMBL/GenBank/DDBJ databases">
        <title>Novel diversity within Roseofilum (Cyanobacteria; Desertifilaceae) from marine benthic mats with descriptions of four novel species.</title>
        <authorList>
            <person name="Wang Y."/>
            <person name="Berthold D.E."/>
            <person name="Hu J."/>
            <person name="Lefler F.W."/>
            <person name="Laughinghouse H.D. IV."/>
        </authorList>
    </citation>
    <scope>NUCLEOTIDE SEQUENCE [LARGE SCALE GENOMIC DNA]</scope>
    <source>
        <strain evidence="1 2">BLCC-M114</strain>
    </source>
</reference>
<name>A0ABT7B0E4_9CYAN</name>
<keyword evidence="2" id="KW-1185">Reference proteome</keyword>